<evidence type="ECO:0000256" key="1">
    <source>
        <dbReference type="SAM" id="Phobius"/>
    </source>
</evidence>
<gene>
    <name evidence="3" type="ORF">GCM10023091_38540</name>
</gene>
<proteinExistence type="predicted"/>
<feature type="transmembrane region" description="Helical" evidence="1">
    <location>
        <begin position="79"/>
        <end position="97"/>
    </location>
</feature>
<keyword evidence="1" id="KW-0472">Membrane</keyword>
<name>A0ABP8MA09_9BACT</name>
<keyword evidence="1" id="KW-1133">Transmembrane helix</keyword>
<accession>A0ABP8MA09</accession>
<feature type="transmembrane region" description="Helical" evidence="1">
    <location>
        <begin position="12"/>
        <end position="34"/>
    </location>
</feature>
<feature type="domain" description="Cytochrome C Planctomycete-type" evidence="2">
    <location>
        <begin position="172"/>
        <end position="231"/>
    </location>
</feature>
<evidence type="ECO:0000313" key="4">
    <source>
        <dbReference type="Proteomes" id="UP001501508"/>
    </source>
</evidence>
<feature type="transmembrane region" description="Helical" evidence="1">
    <location>
        <begin position="46"/>
        <end position="67"/>
    </location>
</feature>
<dbReference type="Gene3D" id="3.80.10.10">
    <property type="entry name" value="Ribonuclease Inhibitor"/>
    <property type="match status" value="1"/>
</dbReference>
<feature type="transmembrane region" description="Helical" evidence="1">
    <location>
        <begin position="109"/>
        <end position="128"/>
    </location>
</feature>
<comment type="caution">
    <text evidence="3">The sequence shown here is derived from an EMBL/GenBank/DDBJ whole genome shotgun (WGS) entry which is preliminary data.</text>
</comment>
<dbReference type="InterPro" id="IPR032675">
    <property type="entry name" value="LRR_dom_sf"/>
</dbReference>
<dbReference type="PANTHER" id="PTHR35889">
    <property type="entry name" value="CYCLOINULO-OLIGOSACCHARIDE FRUCTANOTRANSFERASE-RELATED"/>
    <property type="match status" value="1"/>
</dbReference>
<dbReference type="Pfam" id="PF07635">
    <property type="entry name" value="PSCyt1"/>
    <property type="match status" value="1"/>
</dbReference>
<dbReference type="SUPFAM" id="SSF46626">
    <property type="entry name" value="Cytochrome c"/>
    <property type="match status" value="1"/>
</dbReference>
<dbReference type="InterPro" id="IPR036909">
    <property type="entry name" value="Cyt_c-like_dom_sf"/>
</dbReference>
<dbReference type="InterPro" id="IPR011429">
    <property type="entry name" value="Cyt_c_Planctomycete-type"/>
</dbReference>
<dbReference type="PANTHER" id="PTHR35889:SF3">
    <property type="entry name" value="F-BOX DOMAIN-CONTAINING PROTEIN"/>
    <property type="match status" value="1"/>
</dbReference>
<keyword evidence="1" id="KW-0812">Transmembrane</keyword>
<dbReference type="SUPFAM" id="SSF52047">
    <property type="entry name" value="RNI-like"/>
    <property type="match status" value="1"/>
</dbReference>
<dbReference type="Proteomes" id="UP001501508">
    <property type="component" value="Unassembled WGS sequence"/>
</dbReference>
<evidence type="ECO:0000259" key="2">
    <source>
        <dbReference type="Pfam" id="PF07635"/>
    </source>
</evidence>
<sequence>MLLSVTDFIGRFHPVVVHLPIGILLLAALFQLLSRRFSTVAPAIPLTLLFGALGAVLSCITGYMLSLSGDYDTILAGRHQWLGIATAVLAFVFYGIVRYKATIPKLADSMALASIGLITLTGHLGGSLTHGEDYLTVSLSSENTKAGLPPIPNIQEAVLYTDVVQPILKNRCYSCHGPSKQKGKLRLDEHQYILTGGEDGSAIKAGAADESELIKRLLLPLTNDEHMPPKEKPQLTENEVAVLKWWVDTGAEVSKKVKDLKQTESIKPVLAALESGESKETPKISDIPEAEVAPADENAIQAIRKAGIIVLPVSQDKAYLSASFVTAGAGADTLIKLLEPIRKQLIWLRLDDAKISDKTLGLVAGFPNLTRLYLTNTAISDAGLAQLSPLKQLQVLNLVNTKVTEQGLLALKGLQSLRSIYLFQTAVDKSKWASLQTAFPKTVLDSGGYQVPTFETDTVEVKLQ</sequence>
<dbReference type="EMBL" id="BAABEY010000036">
    <property type="protein sequence ID" value="GAA4446060.1"/>
    <property type="molecule type" value="Genomic_DNA"/>
</dbReference>
<reference evidence="4" key="1">
    <citation type="journal article" date="2019" name="Int. J. Syst. Evol. Microbiol.">
        <title>The Global Catalogue of Microorganisms (GCM) 10K type strain sequencing project: providing services to taxonomists for standard genome sequencing and annotation.</title>
        <authorList>
            <consortium name="The Broad Institute Genomics Platform"/>
            <consortium name="The Broad Institute Genome Sequencing Center for Infectious Disease"/>
            <person name="Wu L."/>
            <person name="Ma J."/>
        </authorList>
    </citation>
    <scope>NUCLEOTIDE SEQUENCE [LARGE SCALE GENOMIC DNA]</scope>
    <source>
        <strain evidence="4">JCM 31920</strain>
    </source>
</reference>
<evidence type="ECO:0000313" key="3">
    <source>
        <dbReference type="EMBL" id="GAA4446060.1"/>
    </source>
</evidence>
<keyword evidence="4" id="KW-1185">Reference proteome</keyword>
<protein>
    <submittedName>
        <fullName evidence="3">Ribonuclease inhibitor</fullName>
    </submittedName>
</protein>
<organism evidence="3 4">
    <name type="scientific">Ravibacter arvi</name>
    <dbReference type="NCBI Taxonomy" id="2051041"/>
    <lineage>
        <taxon>Bacteria</taxon>
        <taxon>Pseudomonadati</taxon>
        <taxon>Bacteroidota</taxon>
        <taxon>Cytophagia</taxon>
        <taxon>Cytophagales</taxon>
        <taxon>Spirosomataceae</taxon>
        <taxon>Ravibacter</taxon>
    </lineage>
</organism>